<evidence type="ECO:0000259" key="13">
    <source>
        <dbReference type="PROSITE" id="PS50071"/>
    </source>
</evidence>
<feature type="DNA-binding region" description="Homeobox" evidence="10">
    <location>
        <begin position="812"/>
        <end position="871"/>
    </location>
</feature>
<feature type="domain" description="Homeobox" evidence="13">
    <location>
        <begin position="585"/>
        <end position="645"/>
    </location>
</feature>
<dbReference type="InterPro" id="IPR036236">
    <property type="entry name" value="Znf_C2H2_sf"/>
</dbReference>
<dbReference type="FunFam" id="1.10.10.60:FF:000080">
    <property type="entry name" value="Zinc finger homeobox protein 2"/>
    <property type="match status" value="1"/>
</dbReference>
<dbReference type="GO" id="GO:0000978">
    <property type="term" value="F:RNA polymerase II cis-regulatory region sequence-specific DNA binding"/>
    <property type="evidence" value="ECO:0007669"/>
    <property type="project" value="TreeGrafter"/>
</dbReference>
<evidence type="ECO:0000256" key="9">
    <source>
        <dbReference type="PROSITE-ProRule" id="PRU00042"/>
    </source>
</evidence>
<feature type="domain" description="Homeobox" evidence="13">
    <location>
        <begin position="1104"/>
        <end position="1164"/>
    </location>
</feature>
<feature type="compositionally biased region" description="Basic and acidic residues" evidence="12">
    <location>
        <begin position="104"/>
        <end position="128"/>
    </location>
</feature>
<dbReference type="InterPro" id="IPR017970">
    <property type="entry name" value="Homeobox_CS"/>
</dbReference>
<name>A0AAV4XKA2_CAEEX</name>
<dbReference type="SMART" id="SM00355">
    <property type="entry name" value="ZnF_C2H2"/>
    <property type="match status" value="5"/>
</dbReference>
<dbReference type="InterPro" id="IPR009057">
    <property type="entry name" value="Homeodomain-like_sf"/>
</dbReference>
<dbReference type="GO" id="GO:0008270">
    <property type="term" value="F:zinc ion binding"/>
    <property type="evidence" value="ECO:0007669"/>
    <property type="project" value="UniProtKB-KW"/>
</dbReference>
<feature type="region of interest" description="Disordered" evidence="12">
    <location>
        <begin position="1084"/>
        <end position="1108"/>
    </location>
</feature>
<keyword evidence="4 9" id="KW-0863">Zinc-finger</keyword>
<dbReference type="GO" id="GO:0005634">
    <property type="term" value="C:nucleus"/>
    <property type="evidence" value="ECO:0007669"/>
    <property type="project" value="UniProtKB-SubCell"/>
</dbReference>
<dbReference type="SUPFAM" id="SSF46689">
    <property type="entry name" value="Homeodomain-like"/>
    <property type="match status" value="4"/>
</dbReference>
<keyword evidence="8 10" id="KW-0539">Nucleus</keyword>
<dbReference type="SMART" id="SM00389">
    <property type="entry name" value="HOX"/>
    <property type="match status" value="4"/>
</dbReference>
<evidence type="ECO:0000256" key="1">
    <source>
        <dbReference type="ARBA" id="ARBA00004123"/>
    </source>
</evidence>
<dbReference type="SUPFAM" id="SSF57667">
    <property type="entry name" value="beta-beta-alpha zinc fingers"/>
    <property type="match status" value="2"/>
</dbReference>
<feature type="region of interest" description="Disordered" evidence="12">
    <location>
        <begin position="787"/>
        <end position="816"/>
    </location>
</feature>
<feature type="region of interest" description="Disordered" evidence="12">
    <location>
        <begin position="80"/>
        <end position="134"/>
    </location>
</feature>
<feature type="compositionally biased region" description="Polar residues" evidence="12">
    <location>
        <begin position="1361"/>
        <end position="1375"/>
    </location>
</feature>
<evidence type="ECO:0000256" key="12">
    <source>
        <dbReference type="SAM" id="MobiDB-lite"/>
    </source>
</evidence>
<feature type="region of interest" description="Disordered" evidence="12">
    <location>
        <begin position="992"/>
        <end position="1028"/>
    </location>
</feature>
<feature type="compositionally biased region" description="Polar residues" evidence="12">
    <location>
        <begin position="211"/>
        <end position="225"/>
    </location>
</feature>
<feature type="domain" description="C2H2-type" evidence="14">
    <location>
        <begin position="141"/>
        <end position="169"/>
    </location>
</feature>
<dbReference type="PROSITE" id="PS00027">
    <property type="entry name" value="HOMEOBOX_1"/>
    <property type="match status" value="2"/>
</dbReference>
<feature type="DNA-binding region" description="Homeobox" evidence="10">
    <location>
        <begin position="587"/>
        <end position="646"/>
    </location>
</feature>
<feature type="region of interest" description="Disordered" evidence="12">
    <location>
        <begin position="1294"/>
        <end position="1412"/>
    </location>
</feature>
<evidence type="ECO:0000313" key="15">
    <source>
        <dbReference type="EMBL" id="GIY95098.1"/>
    </source>
</evidence>
<organism evidence="15 16">
    <name type="scientific">Caerostris extrusa</name>
    <name type="common">Bark spider</name>
    <name type="synonym">Caerostris bankana</name>
    <dbReference type="NCBI Taxonomy" id="172846"/>
    <lineage>
        <taxon>Eukaryota</taxon>
        <taxon>Metazoa</taxon>
        <taxon>Ecdysozoa</taxon>
        <taxon>Arthropoda</taxon>
        <taxon>Chelicerata</taxon>
        <taxon>Arachnida</taxon>
        <taxon>Araneae</taxon>
        <taxon>Araneomorphae</taxon>
        <taxon>Entelegynae</taxon>
        <taxon>Araneoidea</taxon>
        <taxon>Araneidae</taxon>
        <taxon>Caerostris</taxon>
    </lineage>
</organism>
<feature type="compositionally biased region" description="Low complexity" evidence="12">
    <location>
        <begin position="226"/>
        <end position="246"/>
    </location>
</feature>
<evidence type="ECO:0000256" key="7">
    <source>
        <dbReference type="ARBA" id="ARBA00023155"/>
    </source>
</evidence>
<dbReference type="PROSITE" id="PS50071">
    <property type="entry name" value="HOMEOBOX_2"/>
    <property type="match status" value="4"/>
</dbReference>
<dbReference type="InterPro" id="IPR051968">
    <property type="entry name" value="ZnFinger_Homeobox_TR"/>
</dbReference>
<dbReference type="Proteomes" id="UP001054945">
    <property type="component" value="Unassembled WGS sequence"/>
</dbReference>
<evidence type="ECO:0000259" key="14">
    <source>
        <dbReference type="PROSITE" id="PS50157"/>
    </source>
</evidence>
<evidence type="ECO:0000256" key="5">
    <source>
        <dbReference type="ARBA" id="ARBA00022833"/>
    </source>
</evidence>
<dbReference type="Pfam" id="PF00046">
    <property type="entry name" value="Homeodomain"/>
    <property type="match status" value="4"/>
</dbReference>
<evidence type="ECO:0000256" key="10">
    <source>
        <dbReference type="PROSITE-ProRule" id="PRU00108"/>
    </source>
</evidence>
<dbReference type="PANTHER" id="PTHR45891:SF3">
    <property type="entry name" value="ZINC FINGER PROTEIN 2"/>
    <property type="match status" value="1"/>
</dbReference>
<feature type="compositionally biased region" description="Polar residues" evidence="12">
    <location>
        <begin position="1302"/>
        <end position="1333"/>
    </location>
</feature>
<evidence type="ECO:0000256" key="3">
    <source>
        <dbReference type="ARBA" id="ARBA00022737"/>
    </source>
</evidence>
<feature type="compositionally biased region" description="Polar residues" evidence="12">
    <location>
        <begin position="926"/>
        <end position="936"/>
    </location>
</feature>
<keyword evidence="16" id="KW-1185">Reference proteome</keyword>
<feature type="domain" description="Homeobox" evidence="13">
    <location>
        <begin position="810"/>
        <end position="870"/>
    </location>
</feature>
<feature type="domain" description="C2H2-type" evidence="14">
    <location>
        <begin position="670"/>
        <end position="699"/>
    </location>
</feature>
<evidence type="ECO:0000256" key="11">
    <source>
        <dbReference type="RuleBase" id="RU000682"/>
    </source>
</evidence>
<evidence type="ECO:0000256" key="8">
    <source>
        <dbReference type="ARBA" id="ARBA00023242"/>
    </source>
</evidence>
<keyword evidence="6 10" id="KW-0238">DNA-binding</keyword>
<evidence type="ECO:0000256" key="4">
    <source>
        <dbReference type="ARBA" id="ARBA00022771"/>
    </source>
</evidence>
<feature type="region of interest" description="Disordered" evidence="12">
    <location>
        <begin position="713"/>
        <end position="732"/>
    </location>
</feature>
<feature type="domain" description="C2H2-type" evidence="14">
    <location>
        <begin position="740"/>
        <end position="762"/>
    </location>
</feature>
<dbReference type="FunFam" id="1.10.10.60:FF:000064">
    <property type="entry name" value="Zinc finger homeobox protein 4"/>
    <property type="match status" value="1"/>
</dbReference>
<feature type="region of interest" description="Disordered" evidence="12">
    <location>
        <begin position="526"/>
        <end position="589"/>
    </location>
</feature>
<keyword evidence="7 10" id="KW-0371">Homeobox</keyword>
<dbReference type="PANTHER" id="PTHR45891">
    <property type="entry name" value="ZINC FINGER HOMEOBOX PROTEIN"/>
    <property type="match status" value="1"/>
</dbReference>
<feature type="DNA-binding region" description="Homeobox" evidence="10">
    <location>
        <begin position="360"/>
        <end position="419"/>
    </location>
</feature>
<dbReference type="PROSITE" id="PS00028">
    <property type="entry name" value="ZINC_FINGER_C2H2_1"/>
    <property type="match status" value="3"/>
</dbReference>
<dbReference type="EMBL" id="BPLR01000483">
    <property type="protein sequence ID" value="GIY95098.1"/>
    <property type="molecule type" value="Genomic_DNA"/>
</dbReference>
<keyword evidence="5" id="KW-0862">Zinc</keyword>
<keyword evidence="2" id="KW-0479">Metal-binding</keyword>
<comment type="caution">
    <text evidence="15">The sequence shown here is derived from an EMBL/GenBank/DDBJ whole genome shotgun (WGS) entry which is preliminary data.</text>
</comment>
<dbReference type="CDD" id="cd00086">
    <property type="entry name" value="homeodomain"/>
    <property type="match status" value="4"/>
</dbReference>
<reference evidence="15 16" key="1">
    <citation type="submission" date="2021-06" db="EMBL/GenBank/DDBJ databases">
        <title>Caerostris extrusa draft genome.</title>
        <authorList>
            <person name="Kono N."/>
            <person name="Arakawa K."/>
        </authorList>
    </citation>
    <scope>NUCLEOTIDE SEQUENCE [LARGE SCALE GENOMIC DNA]</scope>
</reference>
<dbReference type="GO" id="GO:0000981">
    <property type="term" value="F:DNA-binding transcription factor activity, RNA polymerase II-specific"/>
    <property type="evidence" value="ECO:0007669"/>
    <property type="project" value="InterPro"/>
</dbReference>
<evidence type="ECO:0000256" key="6">
    <source>
        <dbReference type="ARBA" id="ARBA00023125"/>
    </source>
</evidence>
<keyword evidence="3" id="KW-0677">Repeat</keyword>
<evidence type="ECO:0000313" key="16">
    <source>
        <dbReference type="Proteomes" id="UP001054945"/>
    </source>
</evidence>
<dbReference type="InterPro" id="IPR013087">
    <property type="entry name" value="Znf_C2H2_type"/>
</dbReference>
<feature type="region of interest" description="Disordered" evidence="12">
    <location>
        <begin position="206"/>
        <end position="252"/>
    </location>
</feature>
<feature type="DNA-binding region" description="Homeobox" evidence="10">
    <location>
        <begin position="1106"/>
        <end position="1165"/>
    </location>
</feature>
<dbReference type="InterPro" id="IPR001356">
    <property type="entry name" value="HD"/>
</dbReference>
<gene>
    <name evidence="15" type="primary">Zfhx3</name>
    <name evidence="15" type="ORF">CEXT_409871</name>
</gene>
<dbReference type="Gene3D" id="1.10.10.60">
    <property type="entry name" value="Homeodomain-like"/>
    <property type="match status" value="4"/>
</dbReference>
<proteinExistence type="predicted"/>
<comment type="subcellular location">
    <subcellularLocation>
        <location evidence="1 10 11">Nucleus</location>
    </subcellularLocation>
</comment>
<dbReference type="PROSITE" id="PS50157">
    <property type="entry name" value="ZINC_FINGER_C2H2_2"/>
    <property type="match status" value="3"/>
</dbReference>
<feature type="compositionally biased region" description="Polar residues" evidence="12">
    <location>
        <begin position="539"/>
        <end position="569"/>
    </location>
</feature>
<feature type="region of interest" description="Disordered" evidence="12">
    <location>
        <begin position="440"/>
        <end position="489"/>
    </location>
</feature>
<feature type="compositionally biased region" description="Polar residues" evidence="12">
    <location>
        <begin position="716"/>
        <end position="728"/>
    </location>
</feature>
<feature type="compositionally biased region" description="Basic and acidic residues" evidence="12">
    <location>
        <begin position="462"/>
        <end position="482"/>
    </location>
</feature>
<feature type="domain" description="Homeobox" evidence="13">
    <location>
        <begin position="358"/>
        <end position="418"/>
    </location>
</feature>
<dbReference type="Gene3D" id="3.30.160.60">
    <property type="entry name" value="Classic Zinc Finger"/>
    <property type="match status" value="1"/>
</dbReference>
<evidence type="ECO:0000256" key="2">
    <source>
        <dbReference type="ARBA" id="ARBA00022723"/>
    </source>
</evidence>
<accession>A0AAV4XKA2</accession>
<feature type="compositionally biased region" description="Polar residues" evidence="12">
    <location>
        <begin position="1091"/>
        <end position="1101"/>
    </location>
</feature>
<protein>
    <submittedName>
        <fullName evidence="15">Zinc finger homeobox protein 3</fullName>
    </submittedName>
</protein>
<feature type="region of interest" description="Disordered" evidence="12">
    <location>
        <begin position="911"/>
        <end position="939"/>
    </location>
</feature>
<sequence length="1544" mass="171715">MRLTNICEKDDSVKPSHLFPQLLETTNSTPPQLSPQINQLTTQLPIRPKCPFPRPRPLVYKHLIESFGFDVVMHFNENNQRRRKVEKKDVDESATKDSSAGGDTIKEEPKSDDNKNSGDPDSKPEENKNGSVSDLPEINRSVCDICSKEFSCIWVLKTHREEIHKEIVPLEFVVKFAESYRTYYEKQNSEQLMLPNVNEENLIDMNPPTPSVSSETPLCPTPSSVTSNQQQPPATPPTTSMPSQMSDVPSSVTANQMAAQLQFNQLLMSMGLGMGLPMGMNLNSMNLNMNFAAAAAMNLHPPLIPVLLPPPMDPLMASAFNHPMMSGGVESNYFAAQQKMMQHQQQQQTAAMAAAQAQQQKRARTRINDEQLKILRTYFDINNSPTEEQLIEMSDKSGLPLKVIKHWFRNTLFKERQQEYEKTGEAKVIPLNRNDYLSKIDADSTNQSEDGRSLADDTDSSQEDKDKHENEYHTHLSEEKTNVCKNDLPSSSAIVTPSVSMSHPILTSMDMKSSTPKDECKDIYAMHSESSSPSPQPSINFGSVSSITGPIIPNASTSPPTSDSPRGFNSPSYCGSGSAGGSSGSGKRANRTRFTDYQIKVLQEFFETNAYPKDDDLEYLSKLLSLSPRVIVVWFQNARQKARKVYENQPPVNADDDSAGKFQRTPGLNYQCKKCLQVFQRYYELIKHQKSSCFKDENPLAMQMKAATAAIDEKSQSSTVSEASSITNRVPEKFPQNGTYRCDKCSLSFPRFDHWREHQIVHIMNPNLFPNYSPNSSFGILQYEAQQPPTPPLKRKLSEEEEPKDSGDQPKDKRLRTTILPEQLDYLYQKYQIESNPSRKMLENIAREVGLKKRVVQVWFQNTRARERKGQFRAHQQVIHKRCPFCRALFKARSALESHLATRHADQYTRGDINIDSLPDGEMDSNPETPTTSNASEDIKNSIYPSFSSCTTTTASAPSFTTQNLESMQSSMKKYYEDSLKKYLDDLNFPGNCPKESAPSPAADLSTKISKPSGEKLSGQVGDSPLDLSKPMKVSIECEKSSDGAPTNLSDKSCEDAMNKSYISCDDARSETHSESTENMDFDDHLDISHESNPTSPSNSGHHGGGKRFRTQMSTLQLKVMKSVFADYKTPSMAECETMGRDIGLPKRVVQVWFQNARAKEKKAKLAFLKAFGHEMDLPKAPEECTICNVKYNVKFSNTSMQDHLFSKRHLDNLKTHITKMKKLTEGQDNMDRLDQSPATPGSVLNHLVQSQHSLHQDDNDMLGTSASSSGANPPSLMQQLHMMGLQQMPGMPMPMGLPSFPNASNGPTNIMNTNAAGSLPNSIASNNTQASKSDAKELPATSKCNNNNAGVGDTTEAKSQDNQSQNTATSTPSQVPLVRKDDKKDTSDVPNGGGSTSSQQRPGNMADFPMPTTEAGGLFPYMYAGFPGYYAGLSGAFFHPSMYPGIKTSQINRSPQSGISFECTTGPRMTKKLSWAYRTTSRVKEHKLNERIKSLPAAKSDLFPGCALVFQASGLLGGFNCRGWPKDEVHGLFRTGRCDLMSQ</sequence>
<feature type="compositionally biased region" description="Basic and acidic residues" evidence="12">
    <location>
        <begin position="1379"/>
        <end position="1388"/>
    </location>
</feature>
<feature type="compositionally biased region" description="Basic and acidic residues" evidence="12">
    <location>
        <begin position="86"/>
        <end position="95"/>
    </location>
</feature>
<feature type="region of interest" description="Disordered" evidence="12">
    <location>
        <begin position="1254"/>
        <end position="1277"/>
    </location>
</feature>
<dbReference type="Pfam" id="PF13912">
    <property type="entry name" value="zf-C2H2_6"/>
    <property type="match status" value="2"/>
</dbReference>
<feature type="compositionally biased region" description="Polar residues" evidence="12">
    <location>
        <begin position="1263"/>
        <end position="1273"/>
    </location>
</feature>